<evidence type="ECO:0000313" key="3">
    <source>
        <dbReference type="EMBL" id="RZU42480.1"/>
    </source>
</evidence>
<keyword evidence="1" id="KW-0732">Signal</keyword>
<dbReference type="NCBIfam" id="TIGR02595">
    <property type="entry name" value="PEP_CTERM"/>
    <property type="match status" value="1"/>
</dbReference>
<sequence>MHVLRLLAVASIFAAPIALSAESITYTDTFTASGSIGAETFTDALVTISGTGNSSGIINEGGGIFALSLPVTFSIAGVASGTFTDDIQVFANQSSGIAGFGDNTNDFALIYTANPALSSYSLSTGIGPVTGPSLFNSVDATLGEAVYGTNDGNFALSSVSDSTFQASPVPEPSSLALFGTGALGILGVVRRKFGRA</sequence>
<dbReference type="Pfam" id="PF07589">
    <property type="entry name" value="PEP-CTERM"/>
    <property type="match status" value="1"/>
</dbReference>
<organism evidence="3 4">
    <name type="scientific">Edaphobacter modestus</name>
    <dbReference type="NCBI Taxonomy" id="388466"/>
    <lineage>
        <taxon>Bacteria</taxon>
        <taxon>Pseudomonadati</taxon>
        <taxon>Acidobacteriota</taxon>
        <taxon>Terriglobia</taxon>
        <taxon>Terriglobales</taxon>
        <taxon>Acidobacteriaceae</taxon>
        <taxon>Edaphobacter</taxon>
    </lineage>
</organism>
<feature type="chain" id="PRO_5020920855" evidence="1">
    <location>
        <begin position="21"/>
        <end position="196"/>
    </location>
</feature>
<keyword evidence="4" id="KW-1185">Reference proteome</keyword>
<dbReference type="EMBL" id="SHKW01000001">
    <property type="protein sequence ID" value="RZU42480.1"/>
    <property type="molecule type" value="Genomic_DNA"/>
</dbReference>
<evidence type="ECO:0000259" key="2">
    <source>
        <dbReference type="Pfam" id="PF07589"/>
    </source>
</evidence>
<feature type="signal peptide" evidence="1">
    <location>
        <begin position="1"/>
        <end position="20"/>
    </location>
</feature>
<name>A0A4Q7YXJ5_9BACT</name>
<comment type="caution">
    <text evidence="3">The sequence shown here is derived from an EMBL/GenBank/DDBJ whole genome shotgun (WGS) entry which is preliminary data.</text>
</comment>
<dbReference type="RefSeq" id="WP_130420319.1">
    <property type="nucleotide sequence ID" value="NZ_SHKW01000001.1"/>
</dbReference>
<dbReference type="InterPro" id="IPR013424">
    <property type="entry name" value="Ice-binding_C"/>
</dbReference>
<reference evidence="3 4" key="1">
    <citation type="submission" date="2019-02" db="EMBL/GenBank/DDBJ databases">
        <title>Genomic Encyclopedia of Archaeal and Bacterial Type Strains, Phase II (KMG-II): from individual species to whole genera.</title>
        <authorList>
            <person name="Goeker M."/>
        </authorList>
    </citation>
    <scope>NUCLEOTIDE SEQUENCE [LARGE SCALE GENOMIC DNA]</scope>
    <source>
        <strain evidence="3 4">DSM 18101</strain>
    </source>
</reference>
<proteinExistence type="predicted"/>
<accession>A0A4Q7YXJ5</accession>
<evidence type="ECO:0000256" key="1">
    <source>
        <dbReference type="SAM" id="SignalP"/>
    </source>
</evidence>
<dbReference type="Proteomes" id="UP000292958">
    <property type="component" value="Unassembled WGS sequence"/>
</dbReference>
<dbReference type="OrthoDB" id="122397at2"/>
<evidence type="ECO:0000313" key="4">
    <source>
        <dbReference type="Proteomes" id="UP000292958"/>
    </source>
</evidence>
<dbReference type="AlphaFoldDB" id="A0A4Q7YXJ5"/>
<protein>
    <submittedName>
        <fullName evidence="3">Putative secreted protein with PEP-CTERM sorting signal</fullName>
    </submittedName>
</protein>
<feature type="domain" description="Ice-binding protein C-terminal" evidence="2">
    <location>
        <begin position="168"/>
        <end position="191"/>
    </location>
</feature>
<gene>
    <name evidence="3" type="ORF">BDD14_4070</name>
</gene>